<proteinExistence type="predicted"/>
<dbReference type="Proteomes" id="UP001221898">
    <property type="component" value="Unassembled WGS sequence"/>
</dbReference>
<gene>
    <name evidence="2" type="ORF">AAFF_G00153300</name>
</gene>
<accession>A0AAD7SZL0</accession>
<comment type="caution">
    <text evidence="2">The sequence shown here is derived from an EMBL/GenBank/DDBJ whole genome shotgun (WGS) entry which is preliminary data.</text>
</comment>
<name>A0AAD7SZL0_9TELE</name>
<organism evidence="2 3">
    <name type="scientific">Aldrovandia affinis</name>
    <dbReference type="NCBI Taxonomy" id="143900"/>
    <lineage>
        <taxon>Eukaryota</taxon>
        <taxon>Metazoa</taxon>
        <taxon>Chordata</taxon>
        <taxon>Craniata</taxon>
        <taxon>Vertebrata</taxon>
        <taxon>Euteleostomi</taxon>
        <taxon>Actinopterygii</taxon>
        <taxon>Neopterygii</taxon>
        <taxon>Teleostei</taxon>
        <taxon>Notacanthiformes</taxon>
        <taxon>Halosauridae</taxon>
        <taxon>Aldrovandia</taxon>
    </lineage>
</organism>
<feature type="compositionally biased region" description="Basic and acidic residues" evidence="1">
    <location>
        <begin position="1"/>
        <end position="11"/>
    </location>
</feature>
<keyword evidence="3" id="KW-1185">Reference proteome</keyword>
<protein>
    <submittedName>
        <fullName evidence="2">Uncharacterized protein</fullName>
    </submittedName>
</protein>
<reference evidence="2" key="1">
    <citation type="journal article" date="2023" name="Science">
        <title>Genome structures resolve the early diversification of teleost fishes.</title>
        <authorList>
            <person name="Parey E."/>
            <person name="Louis A."/>
            <person name="Montfort J."/>
            <person name="Bouchez O."/>
            <person name="Roques C."/>
            <person name="Iampietro C."/>
            <person name="Lluch J."/>
            <person name="Castinel A."/>
            <person name="Donnadieu C."/>
            <person name="Desvignes T."/>
            <person name="Floi Bucao C."/>
            <person name="Jouanno E."/>
            <person name="Wen M."/>
            <person name="Mejri S."/>
            <person name="Dirks R."/>
            <person name="Jansen H."/>
            <person name="Henkel C."/>
            <person name="Chen W.J."/>
            <person name="Zahm M."/>
            <person name="Cabau C."/>
            <person name="Klopp C."/>
            <person name="Thompson A.W."/>
            <person name="Robinson-Rechavi M."/>
            <person name="Braasch I."/>
            <person name="Lecointre G."/>
            <person name="Bobe J."/>
            <person name="Postlethwait J.H."/>
            <person name="Berthelot C."/>
            <person name="Roest Crollius H."/>
            <person name="Guiguen Y."/>
        </authorList>
    </citation>
    <scope>NUCLEOTIDE SEQUENCE</scope>
    <source>
        <strain evidence="2">NC1722</strain>
    </source>
</reference>
<dbReference type="AlphaFoldDB" id="A0AAD7SZL0"/>
<evidence type="ECO:0000313" key="3">
    <source>
        <dbReference type="Proteomes" id="UP001221898"/>
    </source>
</evidence>
<evidence type="ECO:0000313" key="2">
    <source>
        <dbReference type="EMBL" id="KAJ8411692.1"/>
    </source>
</evidence>
<sequence length="165" mass="17746">MQVGTARDRNKAAAVAGRPLVGPSPSLAPSPALPALPASARMRAEKHDSSNSPGLPSQEPNATRRPWTASFHMKWWASIWNSAEQSSGAIRCFCSARFSTVSTEVTCVFGTRKQRCSPARRGRISGVETSPPRLMLASPKAHSFARTRALLLPGAGRYPSLHGRK</sequence>
<feature type="compositionally biased region" description="Polar residues" evidence="1">
    <location>
        <begin position="50"/>
        <end position="61"/>
    </location>
</feature>
<feature type="region of interest" description="Disordered" evidence="1">
    <location>
        <begin position="1"/>
        <end position="64"/>
    </location>
</feature>
<evidence type="ECO:0000256" key="1">
    <source>
        <dbReference type="SAM" id="MobiDB-lite"/>
    </source>
</evidence>
<dbReference type="EMBL" id="JAINUG010000021">
    <property type="protein sequence ID" value="KAJ8411692.1"/>
    <property type="molecule type" value="Genomic_DNA"/>
</dbReference>